<proteinExistence type="predicted"/>
<organism evidence="1 2">
    <name type="scientific">Leptidea sinapis</name>
    <dbReference type="NCBI Taxonomy" id="189913"/>
    <lineage>
        <taxon>Eukaryota</taxon>
        <taxon>Metazoa</taxon>
        <taxon>Ecdysozoa</taxon>
        <taxon>Arthropoda</taxon>
        <taxon>Hexapoda</taxon>
        <taxon>Insecta</taxon>
        <taxon>Pterygota</taxon>
        <taxon>Neoptera</taxon>
        <taxon>Endopterygota</taxon>
        <taxon>Lepidoptera</taxon>
        <taxon>Glossata</taxon>
        <taxon>Ditrysia</taxon>
        <taxon>Papilionoidea</taxon>
        <taxon>Pieridae</taxon>
        <taxon>Dismorphiinae</taxon>
        <taxon>Leptidea</taxon>
    </lineage>
</organism>
<reference evidence="1 2" key="1">
    <citation type="submission" date="2017-07" db="EMBL/GenBank/DDBJ databases">
        <authorList>
            <person name="Talla V."/>
            <person name="Backstrom N."/>
        </authorList>
    </citation>
    <scope>NUCLEOTIDE SEQUENCE [LARGE SCALE GENOMIC DNA]</scope>
</reference>
<keyword evidence="2" id="KW-1185">Reference proteome</keyword>
<evidence type="ECO:0000313" key="2">
    <source>
        <dbReference type="Proteomes" id="UP000324832"/>
    </source>
</evidence>
<protein>
    <submittedName>
        <fullName evidence="1">Uncharacterized protein</fullName>
    </submittedName>
</protein>
<dbReference type="AlphaFoldDB" id="A0A5E4QSP7"/>
<sequence length="462" mass="53641">MKETTLSTTMAHGIVVLLHGFATSVFCISVQIDGRIDLGPDWKYEYDIKTLRENISPLFNQSLQSASKENIKNYHDNNLYKDKTRHSLLIDTSSKEAKKIDVKNETDENIKINFNLREAHHIDTNLFSDHDESDFEKSRETDMTSTSDKISAIKPVTLGINSYKTSGEFLPKVLRVKEDTKIYDFAVHLYKQTLKVFDGIKDKTKNVFLRRIFSKLKSYYKEKFGHFLNETYMHNMKTKMSDRKVILNIIDTSNNLLQRIFNYLLNDVDGDVLQSNQGIVNVFQNDINKEKEIEDQHACRKLDDRKIKQVSDAFTEVVKNKPLDTLDQRSRVKLQQAIKIYETLDAPMVRSTFTVVKNVISNKNKPITVMSESDKRFANQTVAFNDIIDLLNDALSQTYTEKNWTSLKKDLTDWSDEKNKDILGITKRFMNQLIDNGIDKMDSYNKTKFNNLVKFLVTIFLL</sequence>
<accession>A0A5E4QSP7</accession>
<dbReference type="EMBL" id="FZQP02004934">
    <property type="protein sequence ID" value="VVD00734.1"/>
    <property type="molecule type" value="Genomic_DNA"/>
</dbReference>
<dbReference type="Proteomes" id="UP000324832">
    <property type="component" value="Unassembled WGS sequence"/>
</dbReference>
<gene>
    <name evidence="1" type="ORF">LSINAPIS_LOCUS11312</name>
</gene>
<name>A0A5E4QSP7_9NEOP</name>
<evidence type="ECO:0000313" key="1">
    <source>
        <dbReference type="EMBL" id="VVD00734.1"/>
    </source>
</evidence>